<protein>
    <recommendedName>
        <fullName evidence="1">SnoaL-like domain-containing protein</fullName>
    </recommendedName>
</protein>
<proteinExistence type="predicted"/>
<evidence type="ECO:0000259" key="1">
    <source>
        <dbReference type="Pfam" id="PF12680"/>
    </source>
</evidence>
<dbReference type="InterPro" id="IPR037401">
    <property type="entry name" value="SnoaL-like"/>
</dbReference>
<organism evidence="2 3">
    <name type="scientific">Photobacterium aquae</name>
    <dbReference type="NCBI Taxonomy" id="1195763"/>
    <lineage>
        <taxon>Bacteria</taxon>
        <taxon>Pseudomonadati</taxon>
        <taxon>Pseudomonadota</taxon>
        <taxon>Gammaproteobacteria</taxon>
        <taxon>Vibrionales</taxon>
        <taxon>Vibrionaceae</taxon>
        <taxon>Photobacterium</taxon>
    </lineage>
</organism>
<dbReference type="Proteomes" id="UP000036097">
    <property type="component" value="Unassembled WGS sequence"/>
</dbReference>
<evidence type="ECO:0000313" key="3">
    <source>
        <dbReference type="Proteomes" id="UP000036097"/>
    </source>
</evidence>
<evidence type="ECO:0000313" key="2">
    <source>
        <dbReference type="EMBL" id="KLV05216.1"/>
    </source>
</evidence>
<dbReference type="PATRIC" id="fig|1195763.3.peg.2666"/>
<dbReference type="Pfam" id="PF12680">
    <property type="entry name" value="SnoaL_2"/>
    <property type="match status" value="1"/>
</dbReference>
<feature type="domain" description="SnoaL-like" evidence="1">
    <location>
        <begin position="10"/>
        <end position="117"/>
    </location>
</feature>
<comment type="caution">
    <text evidence="2">The sequence shown here is derived from an EMBL/GenBank/DDBJ whole genome shotgun (WGS) entry which is preliminary data.</text>
</comment>
<dbReference type="AlphaFoldDB" id="A0A0J1H060"/>
<dbReference type="SUPFAM" id="SSF54427">
    <property type="entry name" value="NTF2-like"/>
    <property type="match status" value="1"/>
</dbReference>
<dbReference type="Gene3D" id="3.10.450.50">
    <property type="match status" value="1"/>
</dbReference>
<sequence length="137" mass="16105">MNNQQWIYDWFNKVWAQADLSVLTQLAAEPLNFHLPGGKIYPLSHTDYLNFVSIWCQRFRDVAFRIVDVVQEGHKTVVIYECEATYSGGWARIPAKKQKVHMTGMLYFVQQEDGKICDCRLEDSSFDLYQQLTRYLD</sequence>
<accession>A0A0J1H060</accession>
<keyword evidence="3" id="KW-1185">Reference proteome</keyword>
<dbReference type="STRING" id="1195763.ABT56_12605"/>
<dbReference type="OrthoDB" id="118695at2"/>
<gene>
    <name evidence="2" type="ORF">ABT56_12605</name>
</gene>
<reference evidence="2 3" key="1">
    <citation type="submission" date="2015-05" db="EMBL/GenBank/DDBJ databases">
        <title>Photobacterium galathea sp. nov.</title>
        <authorList>
            <person name="Machado H."/>
            <person name="Gram L."/>
        </authorList>
    </citation>
    <scope>NUCLEOTIDE SEQUENCE [LARGE SCALE GENOMIC DNA]</scope>
    <source>
        <strain evidence="2 3">CGMCC 1.12159</strain>
    </source>
</reference>
<dbReference type="RefSeq" id="WP_047879230.1">
    <property type="nucleotide sequence ID" value="NZ_LDOT01000015.1"/>
</dbReference>
<dbReference type="EMBL" id="LDOT01000015">
    <property type="protein sequence ID" value="KLV05216.1"/>
    <property type="molecule type" value="Genomic_DNA"/>
</dbReference>
<name>A0A0J1H060_9GAMM</name>
<dbReference type="InterPro" id="IPR032710">
    <property type="entry name" value="NTF2-like_dom_sf"/>
</dbReference>